<gene>
    <name evidence="6" type="ORF">NSK_000981</name>
</gene>
<dbReference type="Pfam" id="PF10250">
    <property type="entry name" value="O-FucT"/>
    <property type="match status" value="1"/>
</dbReference>
<organism evidence="6 7">
    <name type="scientific">Nannochloropsis salina CCMP1776</name>
    <dbReference type="NCBI Taxonomy" id="1027361"/>
    <lineage>
        <taxon>Eukaryota</taxon>
        <taxon>Sar</taxon>
        <taxon>Stramenopiles</taxon>
        <taxon>Ochrophyta</taxon>
        <taxon>Eustigmatophyceae</taxon>
        <taxon>Eustigmatales</taxon>
        <taxon>Monodopsidaceae</taxon>
        <taxon>Microchloropsis</taxon>
        <taxon>Microchloropsis salina</taxon>
    </lineage>
</organism>
<dbReference type="Proteomes" id="UP000355283">
    <property type="component" value="Unassembled WGS sequence"/>
</dbReference>
<evidence type="ECO:0000313" key="7">
    <source>
        <dbReference type="Proteomes" id="UP000355283"/>
    </source>
</evidence>
<feature type="region of interest" description="Disordered" evidence="4">
    <location>
        <begin position="1"/>
        <end position="32"/>
    </location>
</feature>
<dbReference type="InterPro" id="IPR019378">
    <property type="entry name" value="GDP-Fuc_O-FucTrfase"/>
</dbReference>
<dbReference type="Gene3D" id="3.40.50.11350">
    <property type="match status" value="1"/>
</dbReference>
<dbReference type="CDD" id="cd11296">
    <property type="entry name" value="O-FucT_like"/>
    <property type="match status" value="1"/>
</dbReference>
<dbReference type="PANTHER" id="PTHR31469">
    <property type="entry name" value="OS07G0633600 PROTEIN"/>
    <property type="match status" value="1"/>
</dbReference>
<evidence type="ECO:0000256" key="1">
    <source>
        <dbReference type="ARBA" id="ARBA00022679"/>
    </source>
</evidence>
<evidence type="ECO:0000256" key="4">
    <source>
        <dbReference type="SAM" id="MobiDB-lite"/>
    </source>
</evidence>
<keyword evidence="3" id="KW-0119">Carbohydrate metabolism</keyword>
<protein>
    <submittedName>
        <fullName evidence="6">Uncharacterized protein</fullName>
    </submittedName>
</protein>
<keyword evidence="5" id="KW-0472">Membrane</keyword>
<keyword evidence="2" id="KW-0294">Fucose metabolism</keyword>
<evidence type="ECO:0000256" key="3">
    <source>
        <dbReference type="ARBA" id="ARBA00023277"/>
    </source>
</evidence>
<comment type="caution">
    <text evidence="6">The sequence shown here is derived from an EMBL/GenBank/DDBJ whole genome shotgun (WGS) entry which is preliminary data.</text>
</comment>
<dbReference type="GO" id="GO:0006004">
    <property type="term" value="P:fucose metabolic process"/>
    <property type="evidence" value="ECO:0007669"/>
    <property type="project" value="UniProtKB-KW"/>
</dbReference>
<reference evidence="6 7" key="1">
    <citation type="submission" date="2019-01" db="EMBL/GenBank/DDBJ databases">
        <title>Nuclear Genome Assembly of the Microalgal Biofuel strain Nannochloropsis salina CCMP1776.</title>
        <authorList>
            <person name="Hovde B."/>
        </authorList>
    </citation>
    <scope>NUCLEOTIDE SEQUENCE [LARGE SCALE GENOMIC DNA]</scope>
    <source>
        <strain evidence="6 7">CCMP1776</strain>
    </source>
</reference>
<evidence type="ECO:0000256" key="5">
    <source>
        <dbReference type="SAM" id="Phobius"/>
    </source>
</evidence>
<evidence type="ECO:0000256" key="2">
    <source>
        <dbReference type="ARBA" id="ARBA00023253"/>
    </source>
</evidence>
<name>A0A4D9D886_9STRA</name>
<dbReference type="Gene3D" id="3.40.50.11340">
    <property type="match status" value="1"/>
</dbReference>
<dbReference type="GO" id="GO:0016740">
    <property type="term" value="F:transferase activity"/>
    <property type="evidence" value="ECO:0007669"/>
    <property type="project" value="UniProtKB-KW"/>
</dbReference>
<proteinExistence type="predicted"/>
<keyword evidence="1" id="KW-0808">Transferase</keyword>
<dbReference type="OrthoDB" id="1882547at2759"/>
<feature type="transmembrane region" description="Helical" evidence="5">
    <location>
        <begin position="52"/>
        <end position="70"/>
    </location>
</feature>
<keyword evidence="5" id="KW-0812">Transmembrane</keyword>
<dbReference type="EMBL" id="SDOX01000005">
    <property type="protein sequence ID" value="TFJ87630.1"/>
    <property type="molecule type" value="Genomic_DNA"/>
</dbReference>
<dbReference type="PANTHER" id="PTHR31469:SF8">
    <property type="entry name" value="OS07G0641000 PROTEIN"/>
    <property type="match status" value="1"/>
</dbReference>
<keyword evidence="5" id="KW-1133">Transmembrane helix</keyword>
<keyword evidence="7" id="KW-1185">Reference proteome</keyword>
<dbReference type="AlphaFoldDB" id="A0A4D9D886"/>
<accession>A0A4D9D886</accession>
<sequence length="563" mass="65039">MMRRRYDGESLEDSSDYVDASGSDSDEDSSVLGHGLKESQAEWLNCTGRRPWVLLVFVASAIGFVTVSFSQETTASSRFFTPLAALRGIYPRMVAPPVLGDAAISPREKKTKKKDVFNSVNSVDKVWVDEEANPFDKNWEKFPPSELADHCGASDIFYWQRYDPDLEKVVNPWAALGPEKKYVTFEPDRGGWNNIRMAMEVVLVFAYATGRTLVMPPEQNMYLLNKGSDPGDNTLHFADFFYLHRLQEKMEMIEMKDFLETEAVTGNLGALPPSNSTDLRRDVLWKYLEGLEVGTTHWKPFDVCLAFPETPGKPIEDHSAEQQERLKEFCGKRTPVHYNKTLQDAKVIHFGAGQGSRVLAHFYTFEHFMDPALDRAVKRFVRSYIHYRDEVFCAAGRIIAAMETEAGPGGYKALHIRRGDLQFKEVKIPAEKIIANTKDILKENETIYIATDETDEAYLDVFRKRFNVFFLKDFHERVGLPKLNQNYMGMLEQIVCSRSQVFIGTWFSTFTGYITRMRGYYGFDYRTNWYHFGLRKDSFQTEYHPREPWYVREWPEGWVNIDE</sequence>
<evidence type="ECO:0000313" key="6">
    <source>
        <dbReference type="EMBL" id="TFJ87630.1"/>
    </source>
</evidence>